<dbReference type="Proteomes" id="UP001596620">
    <property type="component" value="Unassembled WGS sequence"/>
</dbReference>
<dbReference type="InterPro" id="IPR011428">
    <property type="entry name" value="Spore_coat_X/V"/>
</dbReference>
<evidence type="ECO:0000313" key="2">
    <source>
        <dbReference type="EMBL" id="MFC7746830.1"/>
    </source>
</evidence>
<sequence length="225" mass="25523">MRSNHEHHTMNPYGDKSKYFYLKDKRKRGHQISCGHCGSTSNQYGCSNCGKHEHNHQHHCQQCGTHDCEPGYSTCKDCRHQHNKPEYDYNHDHPYEMPKAEPATVSQSASQYDFMDQESAEMIWVKESCNIRVDSTDTQIGVSLQASLQLAIAVVLNIAIADSGQSEAISQELFQNFDAEQVNKQKIYIYNTKDAVVTTRDTDLAINIQVMLQLLVALVAMVDIL</sequence>
<keyword evidence="3" id="KW-1185">Reference proteome</keyword>
<protein>
    <submittedName>
        <fullName evidence="2">Spore coat protein</fullName>
    </submittedName>
</protein>
<gene>
    <name evidence="2" type="ORF">ACFQU8_06220</name>
</gene>
<evidence type="ECO:0000313" key="3">
    <source>
        <dbReference type="Proteomes" id="UP001596620"/>
    </source>
</evidence>
<reference evidence="3" key="1">
    <citation type="journal article" date="2019" name="Int. J. Syst. Evol. Microbiol.">
        <title>The Global Catalogue of Microorganisms (GCM) 10K type strain sequencing project: providing services to taxonomists for standard genome sequencing and annotation.</title>
        <authorList>
            <consortium name="The Broad Institute Genomics Platform"/>
            <consortium name="The Broad Institute Genome Sequencing Center for Infectious Disease"/>
            <person name="Wu L."/>
            <person name="Ma J."/>
        </authorList>
    </citation>
    <scope>NUCLEOTIDE SEQUENCE [LARGE SCALE GENOMIC DNA]</scope>
    <source>
        <strain evidence="3">JCM 30234</strain>
    </source>
</reference>
<dbReference type="Pfam" id="PF07552">
    <property type="entry name" value="Coat_X"/>
    <property type="match status" value="2"/>
</dbReference>
<proteinExistence type="predicted"/>
<accession>A0ABW2UW13</accession>
<keyword evidence="2" id="KW-0946">Virion</keyword>
<evidence type="ECO:0000259" key="1">
    <source>
        <dbReference type="Pfam" id="PF07552"/>
    </source>
</evidence>
<feature type="domain" description="Spore coat protein X/V" evidence="1">
    <location>
        <begin position="167"/>
        <end position="224"/>
    </location>
</feature>
<dbReference type="EMBL" id="JBHTGR010000010">
    <property type="protein sequence ID" value="MFC7746830.1"/>
    <property type="molecule type" value="Genomic_DNA"/>
</dbReference>
<keyword evidence="2" id="KW-0167">Capsid protein</keyword>
<name>A0ABW2UW13_9BACI</name>
<organism evidence="2 3">
    <name type="scientific">Lentibacillus kimchii</name>
    <dbReference type="NCBI Taxonomy" id="1542911"/>
    <lineage>
        <taxon>Bacteria</taxon>
        <taxon>Bacillati</taxon>
        <taxon>Bacillota</taxon>
        <taxon>Bacilli</taxon>
        <taxon>Bacillales</taxon>
        <taxon>Bacillaceae</taxon>
        <taxon>Lentibacillus</taxon>
    </lineage>
</organism>
<comment type="caution">
    <text evidence="2">The sequence shown here is derived from an EMBL/GenBank/DDBJ whole genome shotgun (WGS) entry which is preliminary data.</text>
</comment>
<feature type="domain" description="Spore coat protein X/V" evidence="1">
    <location>
        <begin position="104"/>
        <end position="160"/>
    </location>
</feature>